<protein>
    <recommendedName>
        <fullName evidence="6">Pentatricopeptide repeat-containing protein</fullName>
    </recommendedName>
</protein>
<feature type="repeat" description="PPR" evidence="3">
    <location>
        <begin position="447"/>
        <end position="481"/>
    </location>
</feature>
<comment type="caution">
    <text evidence="4">The sequence shown here is derived from an EMBL/GenBank/DDBJ whole genome shotgun (WGS) entry which is preliminary data.</text>
</comment>
<dbReference type="EMBL" id="JAGGNH010000001">
    <property type="protein sequence ID" value="KAJ0983812.1"/>
    <property type="molecule type" value="Genomic_DNA"/>
</dbReference>
<dbReference type="Pfam" id="PF01535">
    <property type="entry name" value="PPR"/>
    <property type="match status" value="1"/>
</dbReference>
<gene>
    <name evidence="4" type="ORF">J5N97_002168</name>
</gene>
<feature type="repeat" description="PPR" evidence="3">
    <location>
        <begin position="306"/>
        <end position="340"/>
    </location>
</feature>
<proteinExistence type="inferred from homology"/>
<evidence type="ECO:0000256" key="2">
    <source>
        <dbReference type="ARBA" id="ARBA00022737"/>
    </source>
</evidence>
<reference evidence="4" key="2">
    <citation type="journal article" date="2022" name="Hortic Res">
        <title>The genome of Dioscorea zingiberensis sheds light on the biosynthesis, origin and evolution of the medicinally important diosgenin saponins.</title>
        <authorList>
            <person name="Li Y."/>
            <person name="Tan C."/>
            <person name="Li Z."/>
            <person name="Guo J."/>
            <person name="Li S."/>
            <person name="Chen X."/>
            <person name="Wang C."/>
            <person name="Dai X."/>
            <person name="Yang H."/>
            <person name="Song W."/>
            <person name="Hou L."/>
            <person name="Xu J."/>
            <person name="Tong Z."/>
            <person name="Xu A."/>
            <person name="Yuan X."/>
            <person name="Wang W."/>
            <person name="Yang Q."/>
            <person name="Chen L."/>
            <person name="Sun Z."/>
            <person name="Wang K."/>
            <person name="Pan B."/>
            <person name="Chen J."/>
            <person name="Bao Y."/>
            <person name="Liu F."/>
            <person name="Qi X."/>
            <person name="Gang D.R."/>
            <person name="Wen J."/>
            <person name="Li J."/>
        </authorList>
    </citation>
    <scope>NUCLEOTIDE SEQUENCE</scope>
    <source>
        <strain evidence="4">Dzin_1.0</strain>
    </source>
</reference>
<evidence type="ECO:0000313" key="5">
    <source>
        <dbReference type="Proteomes" id="UP001085076"/>
    </source>
</evidence>
<feature type="repeat" description="PPR" evidence="3">
    <location>
        <begin position="271"/>
        <end position="305"/>
    </location>
</feature>
<feature type="repeat" description="PPR" evidence="3">
    <location>
        <begin position="200"/>
        <end position="234"/>
    </location>
</feature>
<evidence type="ECO:0000313" key="4">
    <source>
        <dbReference type="EMBL" id="KAJ0983812.1"/>
    </source>
</evidence>
<dbReference type="Gene3D" id="1.25.40.10">
    <property type="entry name" value="Tetratricopeptide repeat domain"/>
    <property type="match status" value="5"/>
</dbReference>
<feature type="repeat" description="PPR" evidence="3">
    <location>
        <begin position="341"/>
        <end position="375"/>
    </location>
</feature>
<keyword evidence="5" id="KW-1185">Reference proteome</keyword>
<dbReference type="Proteomes" id="UP001085076">
    <property type="component" value="Miscellaneous, Linkage group lg01"/>
</dbReference>
<feature type="repeat" description="PPR" evidence="3">
    <location>
        <begin position="412"/>
        <end position="446"/>
    </location>
</feature>
<sequence>MLLRGPPYPNVHHLLLPARRHLSSGCATTDLWISKALATLFRLSPCPPALHLSSFSEVLTPSIALAALRRLSDPESAINLFQATQSSLNIAHLPASYRLLTGILCSGGRLDDALNMFDEMVKRSLGCDATFLGFLVDACVDSGRLDSALRLVSRASAEFRCCLHAYHVNNVMSRLVAANRAKDAIFLFEEQLSSQALNPDTCSFNIVIKGLCLLGEIDRAFEFYKKMASFGCVPDTYTQNSLVVGLSRANRIDGGREFLRRVQVDGLCLPNVITYTSLISGYCKLGKMKDALEVFDEMIGFGIKPNRVTYNVLIDGYGKVCEMQSANSMYGRMVLGGYQPDIITYTSLIDGYCRSGLIADAMKLWHELAERGLRPNAYTFAVVINALCKMNHLSNARELLNELNGRNDIVPCAFIYNPVIDGFCKAGNVDEANTIMMEMERKGCSPDKFTYTILIIGHCMKGRMVEAIELFDRMMTTGCLPDHVTYSSLTSCLLKAAMPDEANRVMFMRGRKEDLECINSETVSSCLKPGVSVAS</sequence>
<evidence type="ECO:0000256" key="3">
    <source>
        <dbReference type="PROSITE-ProRule" id="PRU00708"/>
    </source>
</evidence>
<keyword evidence="2" id="KW-0677">Repeat</keyword>
<dbReference type="Pfam" id="PF13041">
    <property type="entry name" value="PPR_2"/>
    <property type="match status" value="4"/>
</dbReference>
<dbReference type="PROSITE" id="PS51375">
    <property type="entry name" value="PPR"/>
    <property type="match status" value="7"/>
</dbReference>
<dbReference type="AlphaFoldDB" id="A0A9D5D3K8"/>
<dbReference type="OrthoDB" id="185373at2759"/>
<name>A0A9D5D3K8_9LILI</name>
<dbReference type="InterPro" id="IPR011990">
    <property type="entry name" value="TPR-like_helical_dom_sf"/>
</dbReference>
<evidence type="ECO:0008006" key="6">
    <source>
        <dbReference type="Google" id="ProtNLM"/>
    </source>
</evidence>
<feature type="repeat" description="PPR" evidence="3">
    <location>
        <begin position="93"/>
        <end position="127"/>
    </location>
</feature>
<reference evidence="4" key="1">
    <citation type="submission" date="2021-03" db="EMBL/GenBank/DDBJ databases">
        <authorList>
            <person name="Li Z."/>
            <person name="Yang C."/>
        </authorList>
    </citation>
    <scope>NUCLEOTIDE SEQUENCE</scope>
    <source>
        <strain evidence="4">Dzin_1.0</strain>
        <tissue evidence="4">Leaf</tissue>
    </source>
</reference>
<dbReference type="NCBIfam" id="TIGR00756">
    <property type="entry name" value="PPR"/>
    <property type="match status" value="7"/>
</dbReference>
<comment type="similarity">
    <text evidence="1">Belongs to the PPR family. P subfamily.</text>
</comment>
<organism evidence="4 5">
    <name type="scientific">Dioscorea zingiberensis</name>
    <dbReference type="NCBI Taxonomy" id="325984"/>
    <lineage>
        <taxon>Eukaryota</taxon>
        <taxon>Viridiplantae</taxon>
        <taxon>Streptophyta</taxon>
        <taxon>Embryophyta</taxon>
        <taxon>Tracheophyta</taxon>
        <taxon>Spermatophyta</taxon>
        <taxon>Magnoliopsida</taxon>
        <taxon>Liliopsida</taxon>
        <taxon>Dioscoreales</taxon>
        <taxon>Dioscoreaceae</taxon>
        <taxon>Dioscorea</taxon>
    </lineage>
</organism>
<accession>A0A9D5D3K8</accession>
<dbReference type="InterPro" id="IPR002885">
    <property type="entry name" value="PPR_rpt"/>
</dbReference>
<evidence type="ECO:0000256" key="1">
    <source>
        <dbReference type="ARBA" id="ARBA00007626"/>
    </source>
</evidence>
<dbReference type="PANTHER" id="PTHR47447">
    <property type="entry name" value="OS03G0856100 PROTEIN"/>
    <property type="match status" value="1"/>
</dbReference>
<dbReference type="PANTHER" id="PTHR47447:SF22">
    <property type="entry name" value="TETRATRICOPEPTIDE-LIKE HELICAL DOMAIN SUPERFAMILY"/>
    <property type="match status" value="1"/>
</dbReference>